<reference evidence="10" key="1">
    <citation type="submission" date="2016-02" db="EMBL/GenBank/DDBJ databases">
        <title>Comparative genomics of biotechnologically important yeasts.</title>
        <authorList>
            <consortium name="DOE Joint Genome Institute"/>
            <person name="Riley R."/>
            <person name="Haridas S."/>
            <person name="Wolfe K.H."/>
            <person name="Lopes M.R."/>
            <person name="Hittinger C.T."/>
            <person name="Goker M."/>
            <person name="Salamov A."/>
            <person name="Wisecaver J."/>
            <person name="Long T.M."/>
            <person name="Aerts A.L."/>
            <person name="Barry K."/>
            <person name="Choi C."/>
            <person name="Clum A."/>
            <person name="Coughlan A.Y."/>
            <person name="Deshpande S."/>
            <person name="Douglass A.P."/>
            <person name="Hanson S.J."/>
            <person name="Klenk H.-P."/>
            <person name="Labutti K."/>
            <person name="Lapidus A."/>
            <person name="Lindquist E."/>
            <person name="Lipzen A."/>
            <person name="Meier-Kolthoff J.P."/>
            <person name="Ohm R.A."/>
            <person name="Otillar R.P."/>
            <person name="Pangilinan J."/>
            <person name="Peng Y."/>
            <person name="Rokas A."/>
            <person name="Rosa C.A."/>
            <person name="Scheuner C."/>
            <person name="Sibirny A.A."/>
            <person name="Slot J.C."/>
            <person name="Stielow J.B."/>
            <person name="Sun H."/>
            <person name="Kurtzman C.P."/>
            <person name="Blackwell M."/>
            <person name="Jeffries T.W."/>
            <person name="Grigoriev I.V."/>
        </authorList>
    </citation>
    <scope>NUCLEOTIDE SEQUENCE [LARGE SCALE GENOMIC DNA]</scope>
    <source>
        <strain evidence="10">NRRL Y-17796</strain>
    </source>
</reference>
<keyword evidence="2" id="KW-0677">Repeat</keyword>
<dbReference type="GO" id="GO:0032051">
    <property type="term" value="F:clathrin light chain binding"/>
    <property type="evidence" value="ECO:0007669"/>
    <property type="project" value="InterPro"/>
</dbReference>
<dbReference type="GO" id="GO:0071439">
    <property type="term" value="C:clathrin complex"/>
    <property type="evidence" value="ECO:0007669"/>
    <property type="project" value="EnsemblFungi"/>
</dbReference>
<dbReference type="PANTHER" id="PTHR10292:SF1">
    <property type="entry name" value="CLATHRIN HEAVY CHAIN"/>
    <property type="match status" value="1"/>
</dbReference>
<dbReference type="Gene3D" id="1.25.40.730">
    <property type="match status" value="1"/>
</dbReference>
<comment type="function">
    <text evidence="6">Clathrin is the major protein of the polyhedral coat of coated pits and vesicles.</text>
</comment>
<evidence type="ECO:0000256" key="4">
    <source>
        <dbReference type="ARBA" id="ARBA00023176"/>
    </source>
</evidence>
<dbReference type="GO" id="GO:0030130">
    <property type="term" value="C:clathrin coat of trans-Golgi network vesicle"/>
    <property type="evidence" value="ECO:0007669"/>
    <property type="project" value="InterPro"/>
</dbReference>
<dbReference type="InterPro" id="IPR011990">
    <property type="entry name" value="TPR-like_helical_dom_sf"/>
</dbReference>
<dbReference type="GO" id="GO:0005829">
    <property type="term" value="C:cytosol"/>
    <property type="evidence" value="ECO:0007669"/>
    <property type="project" value="GOC"/>
</dbReference>
<accession>A0A1E4TCI7</accession>
<dbReference type="GO" id="GO:0006886">
    <property type="term" value="P:intracellular protein transport"/>
    <property type="evidence" value="ECO:0007669"/>
    <property type="project" value="UniProtKB-UniRule"/>
</dbReference>
<keyword evidence="5 6" id="KW-0968">Cytoplasmic vesicle</keyword>
<feature type="repeat" description="CHCR" evidence="7">
    <location>
        <begin position="1276"/>
        <end position="1422"/>
    </location>
</feature>
<dbReference type="InterPro" id="IPR016024">
    <property type="entry name" value="ARM-type_fold"/>
</dbReference>
<dbReference type="SUPFAM" id="SSF48371">
    <property type="entry name" value="ARM repeat"/>
    <property type="match status" value="6"/>
</dbReference>
<dbReference type="FunFam" id="2.130.10.110:FF:000003">
    <property type="entry name" value="Clathrin heavy chain"/>
    <property type="match status" value="1"/>
</dbReference>
<dbReference type="GO" id="GO:0005198">
    <property type="term" value="F:structural molecule activity"/>
    <property type="evidence" value="ECO:0007669"/>
    <property type="project" value="InterPro"/>
</dbReference>
<keyword evidence="4 6" id="KW-0168">Coated pit</keyword>
<dbReference type="PANTHER" id="PTHR10292">
    <property type="entry name" value="CLATHRIN HEAVY CHAIN RELATED"/>
    <property type="match status" value="1"/>
</dbReference>
<dbReference type="GO" id="GO:0006898">
    <property type="term" value="P:receptor-mediated endocytosis"/>
    <property type="evidence" value="ECO:0007669"/>
    <property type="project" value="TreeGrafter"/>
</dbReference>
<dbReference type="Pfam" id="PF00637">
    <property type="entry name" value="Clathrin"/>
    <property type="match status" value="7"/>
</dbReference>
<dbReference type="InterPro" id="IPR055358">
    <property type="entry name" value="CHCR"/>
</dbReference>
<evidence type="ECO:0000259" key="8">
    <source>
        <dbReference type="Pfam" id="PF09268"/>
    </source>
</evidence>
<comment type="subcellular location">
    <subcellularLocation>
        <location evidence="6">Cytoplasmic vesicle membrane</location>
        <topology evidence="6">Peripheral membrane protein</topology>
        <orientation evidence="6">Cytoplasmic side</orientation>
    </subcellularLocation>
    <subcellularLocation>
        <location evidence="6">Membrane</location>
        <location evidence="6">Coated pit</location>
        <topology evidence="6">Peripheral membrane protein</topology>
        <orientation evidence="6">Cytoplasmic side</orientation>
    </subcellularLocation>
</comment>
<feature type="repeat" description="CHCR" evidence="7">
    <location>
        <begin position="1425"/>
        <end position="1568"/>
    </location>
</feature>
<dbReference type="Proteomes" id="UP000095023">
    <property type="component" value="Unassembled WGS sequence"/>
</dbReference>
<feature type="repeat" description="CHCR" evidence="7">
    <location>
        <begin position="688"/>
        <end position="830"/>
    </location>
</feature>
<feature type="repeat" description="CHCR" evidence="7">
    <location>
        <begin position="1130"/>
        <end position="1271"/>
    </location>
</feature>
<dbReference type="FunFam" id="1.25.40.10:FF:000001">
    <property type="entry name" value="Clathrin heavy chain"/>
    <property type="match status" value="1"/>
</dbReference>
<sequence length="1671" mass="188119">MASDFPITFQENLQLTDLGIPQDAITFNTCTLESDRYICVRDKNDQGAAQVVIIDLHNNNSVVRRNISADSAIMHPSDPIIALRAQGKTLQVFNLDTKQKLGSYTMPEDVVFWKWIDTKSLALVTQSSIFHWDVVSGASAPAKLTDRHPSLADSQIINYRVNAAGTWSVLVGIASEQGRIVGHMQLYSKARGISQAIEGHAAAFAEFRMDGASSDSHLFTFAVRNATSTKLHIIEVDHEEGNPVYPKKQVDIFFPPEASGDFPVGLQVSKRYGIIYVITKYGFVHLYDIDTAVCIYMNRISSDTIFTTTDYDATSGILGINRKGQVLSFSVNDETIIPYILNNLSNTSLAVALASRAGLPGADDLYVQQFQSLLSSGNYTEAAKVAATSPRGVLRTTKTIEQLKHLGALPGQPSPIIQYFSFLLDRGSLNTTESLELAKPVLQQNRKELLEKWIAEDKLEASEELGDVIRPFDVALALNVYLRAGAHARVVAALAELGQVEKILPYCQKVGYTPDFVVLLNNLVRINPDKGAEFATQIAQQDSIPIDIGRIVDIFMSQNMVPQATAFLLDALKENKPEQGDLQTRLLEINLLNAPQVADAILGNNMFSHYDKHAVAQLCEKAGLMQRALEHYEDISDIKRVIVQTQLLNPERLINYFGRLDVDEALICLREMLRSNIRQNLQVVIQIATKYSDLLGSLALISLFEEFKTSEGLFYYLQSIVNLSDDPDVIFKYIQTACEIGQFKEVERIVRENPYYNPEKVKNYLKEAKLPDQLPLIILCDKYDFVHDLVLYLYKNQQFKFIEVYVQRVNPSKTPAVVGALLDVDCDESIIKALLDSVLGQVPIEALVSEVESRNRLKLLLPFLEKTLESGSQETALYNALAKIYIDSNNNPEKFLKENMNYDTLTVGKYCEKRDPYLAFIAYQKGQNDLELVHITNENSMFKHQARYLLARAEPELWAAVLTEDNIYRQQLLDQVISTAVPESANPEDVSIVVKALMAADLPVELIELLEKIILEPSPFNDNENLQNLLILTAIKADKSKVMNLIQKLNEYDAYDIAQIAIDNELYEEAFEIYKKQKDYVKAVTVLVDNILSLDRASDFAESVDEPGVWSRLAKAQLEGLRINDAIDSYIRANDPSDYHDVIEIASHAGKDEELIKFLVMARKSLREPEVDGALILAYAHTNNLPQIENILEGANTADVDAVGDKLFQEEHYAAAKLLYNSISNWAKLASTNVYLGNYSEAVDCARKASNIKVWKEVNSVCVDKKEFRLAQICGLHLIVDAEELQSLLRQYESLGYFDESISLLEQGLGLERAHMGMFTELAILYAKYQPERMMEHLKLFWSRINIPKVLRACEQAHLWPELVFLYCHYDEWDNASLVTMERAADAFEHNSFKEMIVKVANLEIYYKAVNFYLEQHPTLLIDLLTVLTPRIDGARVVKMFERSDNIPLIKPFLISILEQNNRVVNEAYCSLLIEEKDYKSLRVTVDSYDNIDTLALAKKLEKHDLIFFRQIAAHLYKKAKKWNQSISLSKEDKLFKDAIDTAAASGNSDVIEELLQYFVDTGNHECYAAILYTCYDYIKPDLIQELNWRHGLQDFTMPYLINLTKETSVRLESLEKENETLKSKIRGGASVDEDGPIIGPGSHLLLTQGTGAGYANGMASQGTGVPWPSS</sequence>
<dbReference type="FunFam" id="1.25.40.10:FF:000002">
    <property type="entry name" value="Clathrin heavy chain"/>
    <property type="match status" value="1"/>
</dbReference>
<dbReference type="SMART" id="SM00299">
    <property type="entry name" value="CLH"/>
    <property type="match status" value="7"/>
</dbReference>
<dbReference type="InterPro" id="IPR016025">
    <property type="entry name" value="Clathrin_H-chain_N"/>
</dbReference>
<protein>
    <recommendedName>
        <fullName evidence="6">Clathrin heavy chain</fullName>
    </recommendedName>
</protein>
<dbReference type="OrthoDB" id="2113814at2759"/>
<dbReference type="Pfam" id="PF13838">
    <property type="entry name" value="Clathrin_H_link"/>
    <property type="match status" value="1"/>
</dbReference>
<dbReference type="GO" id="GO:0030866">
    <property type="term" value="P:cortical actin cytoskeleton organization"/>
    <property type="evidence" value="ECO:0007669"/>
    <property type="project" value="EnsemblFungi"/>
</dbReference>
<evidence type="ECO:0000256" key="7">
    <source>
        <dbReference type="PROSITE-ProRule" id="PRU01006"/>
    </source>
</evidence>
<evidence type="ECO:0000256" key="2">
    <source>
        <dbReference type="ARBA" id="ARBA00022737"/>
    </source>
</evidence>
<feature type="repeat" description="CHCR" evidence="7">
    <location>
        <begin position="835"/>
        <end position="974"/>
    </location>
</feature>
<feature type="domain" description="Clathrin heavy chain linker core motif" evidence="8">
    <location>
        <begin position="333"/>
        <end position="356"/>
    </location>
</feature>
<keyword evidence="10" id="KW-1185">Reference proteome</keyword>
<dbReference type="GO" id="GO:0030479">
    <property type="term" value="C:actin cortical patch"/>
    <property type="evidence" value="ECO:0007669"/>
    <property type="project" value="TreeGrafter"/>
</dbReference>
<organism evidence="9 10">
    <name type="scientific">Tortispora caseinolytica NRRL Y-17796</name>
    <dbReference type="NCBI Taxonomy" id="767744"/>
    <lineage>
        <taxon>Eukaryota</taxon>
        <taxon>Fungi</taxon>
        <taxon>Dikarya</taxon>
        <taxon>Ascomycota</taxon>
        <taxon>Saccharomycotina</taxon>
        <taxon>Trigonopsidomycetes</taxon>
        <taxon>Trigonopsidales</taxon>
        <taxon>Trigonopsidaceae</taxon>
        <taxon>Tortispora</taxon>
    </lineage>
</organism>
<proteinExistence type="inferred from homology"/>
<dbReference type="GO" id="GO:0006895">
    <property type="term" value="P:Golgi to endosome transport"/>
    <property type="evidence" value="ECO:0007669"/>
    <property type="project" value="EnsemblFungi"/>
</dbReference>
<dbReference type="GO" id="GO:0030132">
    <property type="term" value="C:clathrin coat of coated pit"/>
    <property type="evidence" value="ECO:0007669"/>
    <property type="project" value="InterPro"/>
</dbReference>
<dbReference type="Pfam" id="PF09268">
    <property type="entry name" value="Clathrin-link"/>
    <property type="match status" value="1"/>
</dbReference>
<dbReference type="InterPro" id="IPR022365">
    <property type="entry name" value="Clathrin_H-chain_propeller_rpt"/>
</dbReference>
<dbReference type="InterPro" id="IPR016341">
    <property type="entry name" value="Clathrin_heavy_chain"/>
</dbReference>
<keyword evidence="3 6" id="KW-0472">Membrane</keyword>
<dbReference type="FunFam" id="1.25.40.10:FF:000082">
    <property type="entry name" value="Clathrin heavy chain"/>
    <property type="match status" value="1"/>
</dbReference>
<dbReference type="PROSITE" id="PS50236">
    <property type="entry name" value="CHCR"/>
    <property type="match status" value="7"/>
</dbReference>
<evidence type="ECO:0000256" key="3">
    <source>
        <dbReference type="ARBA" id="ARBA00023136"/>
    </source>
</evidence>
<evidence type="ECO:0000256" key="6">
    <source>
        <dbReference type="PIRNR" id="PIRNR002290"/>
    </source>
</evidence>
<feature type="repeat" description="CHCR" evidence="7">
    <location>
        <begin position="539"/>
        <end position="685"/>
    </location>
</feature>
<evidence type="ECO:0000313" key="10">
    <source>
        <dbReference type="Proteomes" id="UP000095023"/>
    </source>
</evidence>
<gene>
    <name evidence="9" type="ORF">CANCADRAFT_32710</name>
</gene>
<dbReference type="SUPFAM" id="SSF50989">
    <property type="entry name" value="Clathrin heavy-chain terminal domain"/>
    <property type="match status" value="1"/>
</dbReference>
<feature type="repeat" description="CHCR" evidence="7">
    <location>
        <begin position="981"/>
        <end position="1126"/>
    </location>
</feature>
<dbReference type="Pfam" id="PF01394">
    <property type="entry name" value="Clathrin_propel"/>
    <property type="match status" value="1"/>
</dbReference>
<dbReference type="PIRSF" id="PIRSF002290">
    <property type="entry name" value="Clathrin_H_chain"/>
    <property type="match status" value="1"/>
</dbReference>
<evidence type="ECO:0000313" key="9">
    <source>
        <dbReference type="EMBL" id="ODV89459.1"/>
    </source>
</evidence>
<evidence type="ECO:0000256" key="1">
    <source>
        <dbReference type="ARBA" id="ARBA00009535"/>
    </source>
</evidence>
<dbReference type="FunFam" id="1.25.40.10:FF:000005">
    <property type="entry name" value="Clathrin heavy chain"/>
    <property type="match status" value="1"/>
</dbReference>
<dbReference type="Gene3D" id="1.25.40.10">
    <property type="entry name" value="Tetratricopeptide repeat domain"/>
    <property type="match status" value="4"/>
</dbReference>
<name>A0A1E4TCI7_9ASCO</name>
<dbReference type="InterPro" id="IPR015348">
    <property type="entry name" value="Clathrin_H-chain_linker_core"/>
</dbReference>
<evidence type="ECO:0000256" key="5">
    <source>
        <dbReference type="ARBA" id="ARBA00023329"/>
    </source>
</evidence>
<dbReference type="InterPro" id="IPR000547">
    <property type="entry name" value="Clathrin_H-chain/VPS_repeat"/>
</dbReference>
<comment type="similarity">
    <text evidence="1 6">Belongs to the clathrin heavy chain family.</text>
</comment>
<dbReference type="EMBL" id="KV453843">
    <property type="protein sequence ID" value="ODV89459.1"/>
    <property type="molecule type" value="Genomic_DNA"/>
</dbReference>
<dbReference type="Gene3D" id="2.130.10.110">
    <property type="entry name" value="Clathrin heavy-chain terminal domain"/>
    <property type="match status" value="1"/>
</dbReference>